<dbReference type="SUPFAM" id="SSF56801">
    <property type="entry name" value="Acetyl-CoA synthetase-like"/>
    <property type="match status" value="1"/>
</dbReference>
<dbReference type="Proteomes" id="UP000010798">
    <property type="component" value="Chromosome"/>
</dbReference>
<protein>
    <submittedName>
        <fullName evidence="3">Acyl-CoA synthetase (AMP-forming)/AMP-acid ligase II</fullName>
    </submittedName>
</protein>
<keyword evidence="3" id="KW-0436">Ligase</keyword>
<dbReference type="KEGG" id="saci:Sinac_6344"/>
<dbReference type="OrthoDB" id="9778383at2"/>
<organism evidence="3 4">
    <name type="scientific">Singulisphaera acidiphila (strain ATCC BAA-1392 / DSM 18658 / VKM B-2454 / MOB10)</name>
    <dbReference type="NCBI Taxonomy" id="886293"/>
    <lineage>
        <taxon>Bacteria</taxon>
        <taxon>Pseudomonadati</taxon>
        <taxon>Planctomycetota</taxon>
        <taxon>Planctomycetia</taxon>
        <taxon>Isosphaerales</taxon>
        <taxon>Isosphaeraceae</taxon>
        <taxon>Singulisphaera</taxon>
    </lineage>
</organism>
<dbReference type="InterPro" id="IPR000873">
    <property type="entry name" value="AMP-dep_synth/lig_dom"/>
</dbReference>
<evidence type="ECO:0000313" key="4">
    <source>
        <dbReference type="Proteomes" id="UP000010798"/>
    </source>
</evidence>
<dbReference type="InterPro" id="IPR045851">
    <property type="entry name" value="AMP-bd_C_sf"/>
</dbReference>
<dbReference type="InterPro" id="IPR025110">
    <property type="entry name" value="AMP-bd_C"/>
</dbReference>
<dbReference type="RefSeq" id="WP_015249509.1">
    <property type="nucleotide sequence ID" value="NC_019892.1"/>
</dbReference>
<dbReference type="STRING" id="886293.Sinac_6344"/>
<accession>L0DP35</accession>
<sequence>MNVANLLTAAAHERPDHPAFVFEGRTVTYRELERLTGQFANLLGQRGVRPGDVIAIFLESSPELIVAYMGALRAGVVPNVVNASLKPEEVRLVVSDSNAFLLVTDPTRWQALQAVRDGLGTCQTLLSGDDDVTEDKDEGLESFNTALEGSPSDFKTLELAPETLASLLYTSGTTGFAKGVMLSHRNIIDNATNFARVHFTADDRLLIAAPLFHCWGLINGLLGSFVARATAIVPRRYRTEPTLDLIETTRPTIMLGVPTMVNYMSKSPSIPQRSLDSLRVVLCAAAPMPLELIETMRRLWKVGYAESYGLTETSPVITTTPSTEMRPGSCGRAMGDTILKVVDAEGNALPPGAVGELWAQGTAITAGYFGKPEMTAEVFTSDGWFKTGDIVKIDDDGYVFIVDRVKDMINVGGEKVYPRDVEEVLHRHPAVADAVVVGIPDLNLSEVVKAYIALKPDHAWTPEGVLDYLRPELASFKLPRSVEFVAEVPRSVSGKALRRLLR</sequence>
<dbReference type="PANTHER" id="PTHR43767:SF1">
    <property type="entry name" value="NONRIBOSOMAL PEPTIDE SYNTHASE PES1 (EUROFUNG)-RELATED"/>
    <property type="match status" value="1"/>
</dbReference>
<dbReference type="Gene3D" id="3.40.50.12780">
    <property type="entry name" value="N-terminal domain of ligase-like"/>
    <property type="match status" value="1"/>
</dbReference>
<dbReference type="PANTHER" id="PTHR43767">
    <property type="entry name" value="LONG-CHAIN-FATTY-ACID--COA LIGASE"/>
    <property type="match status" value="1"/>
</dbReference>
<name>L0DP35_SINAD</name>
<dbReference type="PROSITE" id="PS00455">
    <property type="entry name" value="AMP_BINDING"/>
    <property type="match status" value="1"/>
</dbReference>
<dbReference type="Pfam" id="PF13193">
    <property type="entry name" value="AMP-binding_C"/>
    <property type="match status" value="1"/>
</dbReference>
<dbReference type="GO" id="GO:0016878">
    <property type="term" value="F:acid-thiol ligase activity"/>
    <property type="evidence" value="ECO:0007669"/>
    <property type="project" value="UniProtKB-ARBA"/>
</dbReference>
<evidence type="ECO:0000259" key="1">
    <source>
        <dbReference type="Pfam" id="PF00501"/>
    </source>
</evidence>
<gene>
    <name evidence="3" type="ordered locus">Sinac_6344</name>
</gene>
<dbReference type="HOGENOM" id="CLU_000022_59_10_0"/>
<dbReference type="Pfam" id="PF00501">
    <property type="entry name" value="AMP-binding"/>
    <property type="match status" value="1"/>
</dbReference>
<dbReference type="eggNOG" id="COG0318">
    <property type="taxonomic scope" value="Bacteria"/>
</dbReference>
<proteinExistence type="predicted"/>
<evidence type="ECO:0000313" key="3">
    <source>
        <dbReference type="EMBL" id="AGA30426.1"/>
    </source>
</evidence>
<dbReference type="EMBL" id="CP003364">
    <property type="protein sequence ID" value="AGA30426.1"/>
    <property type="molecule type" value="Genomic_DNA"/>
</dbReference>
<dbReference type="InterPro" id="IPR050237">
    <property type="entry name" value="ATP-dep_AMP-bd_enzyme"/>
</dbReference>
<feature type="domain" description="AMP-binding enzyme C-terminal" evidence="2">
    <location>
        <begin position="421"/>
        <end position="495"/>
    </location>
</feature>
<dbReference type="AlphaFoldDB" id="L0DP35"/>
<reference evidence="3 4" key="1">
    <citation type="submission" date="2012-02" db="EMBL/GenBank/DDBJ databases">
        <title>Complete sequence of chromosome of Singulisphaera acidiphila DSM 18658.</title>
        <authorList>
            <consortium name="US DOE Joint Genome Institute (JGI-PGF)"/>
            <person name="Lucas S."/>
            <person name="Copeland A."/>
            <person name="Lapidus A."/>
            <person name="Glavina del Rio T."/>
            <person name="Dalin E."/>
            <person name="Tice H."/>
            <person name="Bruce D."/>
            <person name="Goodwin L."/>
            <person name="Pitluck S."/>
            <person name="Peters L."/>
            <person name="Ovchinnikova G."/>
            <person name="Chertkov O."/>
            <person name="Kyrpides N."/>
            <person name="Mavromatis K."/>
            <person name="Ivanova N."/>
            <person name="Brettin T."/>
            <person name="Detter J.C."/>
            <person name="Han C."/>
            <person name="Larimer F."/>
            <person name="Land M."/>
            <person name="Hauser L."/>
            <person name="Markowitz V."/>
            <person name="Cheng J.-F."/>
            <person name="Hugenholtz P."/>
            <person name="Woyke T."/>
            <person name="Wu D."/>
            <person name="Tindall B."/>
            <person name="Pomrenke H."/>
            <person name="Brambilla E."/>
            <person name="Klenk H.-P."/>
            <person name="Eisen J.A."/>
        </authorList>
    </citation>
    <scope>NUCLEOTIDE SEQUENCE [LARGE SCALE GENOMIC DNA]</scope>
    <source>
        <strain evidence="4">ATCC BAA-1392 / DSM 18658 / VKM B-2454 / MOB10</strain>
    </source>
</reference>
<feature type="domain" description="AMP-dependent synthetase/ligase" evidence="1">
    <location>
        <begin position="9"/>
        <end position="369"/>
    </location>
</feature>
<dbReference type="InterPro" id="IPR020845">
    <property type="entry name" value="AMP-binding_CS"/>
</dbReference>
<dbReference type="InterPro" id="IPR042099">
    <property type="entry name" value="ANL_N_sf"/>
</dbReference>
<evidence type="ECO:0000259" key="2">
    <source>
        <dbReference type="Pfam" id="PF13193"/>
    </source>
</evidence>
<keyword evidence="4" id="KW-1185">Reference proteome</keyword>
<dbReference type="Gene3D" id="3.30.300.30">
    <property type="match status" value="1"/>
</dbReference>